<dbReference type="PANTHER" id="PTHR38767">
    <property type="entry name" value="DNA POLYMERASE III SUBUNIT CHI"/>
    <property type="match status" value="1"/>
</dbReference>
<dbReference type="InterPro" id="IPR007459">
    <property type="entry name" value="DNA_pol3_chi"/>
</dbReference>
<comment type="caution">
    <text evidence="1">The sequence shown here is derived from an EMBL/GenBank/DDBJ whole genome shotgun (WGS) entry which is preliminary data.</text>
</comment>
<dbReference type="PANTHER" id="PTHR38767:SF1">
    <property type="entry name" value="DNA POLYMERASE III SUBUNIT CHI"/>
    <property type="match status" value="1"/>
</dbReference>
<proteinExistence type="predicted"/>
<evidence type="ECO:0000313" key="1">
    <source>
        <dbReference type="EMBL" id="TPE52966.1"/>
    </source>
</evidence>
<keyword evidence="2" id="KW-1185">Reference proteome</keyword>
<dbReference type="Pfam" id="PF04364">
    <property type="entry name" value="DNA_pol3_chi"/>
    <property type="match status" value="1"/>
</dbReference>
<dbReference type="GO" id="GO:0003887">
    <property type="term" value="F:DNA-directed DNA polymerase activity"/>
    <property type="evidence" value="ECO:0007669"/>
    <property type="project" value="InterPro"/>
</dbReference>
<dbReference type="AlphaFoldDB" id="A0A501X110"/>
<reference evidence="1 2" key="1">
    <citation type="submission" date="2019-06" db="EMBL/GenBank/DDBJ databases">
        <title>A novel bacterium of genus Amaricoccus, isolated from marine sediment.</title>
        <authorList>
            <person name="Huang H."/>
            <person name="Mo K."/>
            <person name="Hu Y."/>
        </authorList>
    </citation>
    <scope>NUCLEOTIDE SEQUENCE [LARGE SCALE GENOMIC DNA]</scope>
    <source>
        <strain evidence="1 2">HB172011</strain>
    </source>
</reference>
<dbReference type="Proteomes" id="UP000319255">
    <property type="component" value="Unassembled WGS sequence"/>
</dbReference>
<dbReference type="Gene3D" id="3.40.50.10110">
    <property type="entry name" value="DNA polymerase III subunit chi"/>
    <property type="match status" value="1"/>
</dbReference>
<dbReference type="NCBIfam" id="NF004347">
    <property type="entry name" value="PRK05728.1-4"/>
    <property type="match status" value="1"/>
</dbReference>
<dbReference type="OrthoDB" id="9795973at2"/>
<dbReference type="GO" id="GO:0006260">
    <property type="term" value="P:DNA replication"/>
    <property type="evidence" value="ECO:0007669"/>
    <property type="project" value="InterPro"/>
</dbReference>
<name>A0A501X110_9RHOB</name>
<dbReference type="GO" id="GO:0003677">
    <property type="term" value="F:DNA binding"/>
    <property type="evidence" value="ECO:0007669"/>
    <property type="project" value="InterPro"/>
</dbReference>
<accession>A0A501X110</accession>
<evidence type="ECO:0000313" key="2">
    <source>
        <dbReference type="Proteomes" id="UP000319255"/>
    </source>
</evidence>
<dbReference type="RefSeq" id="WP_140452587.1">
    <property type="nucleotide sequence ID" value="NZ_VFRP01000002.1"/>
</dbReference>
<organism evidence="1 2">
    <name type="scientific">Amaricoccus solimangrovi</name>
    <dbReference type="NCBI Taxonomy" id="2589815"/>
    <lineage>
        <taxon>Bacteria</taxon>
        <taxon>Pseudomonadati</taxon>
        <taxon>Pseudomonadota</taxon>
        <taxon>Alphaproteobacteria</taxon>
        <taxon>Rhodobacterales</taxon>
        <taxon>Paracoccaceae</taxon>
        <taxon>Amaricoccus</taxon>
    </lineage>
</organism>
<gene>
    <name evidence="1" type="ORF">FJM51_02755</name>
</gene>
<sequence length="152" mass="16683">MAEALFYHLTHSSLEQSLPDLLEKTLARGWRALVRCGSEAGLAALDERLWTWRDDAFLPHGTARSPHAALQPVYLTLGAENPNRADVLMLVDGARAGAAEIAGFTRACLIFDGADPAAVEAARRDWRAVREAGIPAKYWAQEKGRWTQKATT</sequence>
<dbReference type="EMBL" id="VFRP01000002">
    <property type="protein sequence ID" value="TPE52966.1"/>
    <property type="molecule type" value="Genomic_DNA"/>
</dbReference>
<dbReference type="InterPro" id="IPR036768">
    <property type="entry name" value="PolIII_chi_sf"/>
</dbReference>
<dbReference type="SUPFAM" id="SSF102400">
    <property type="entry name" value="DNA polymerase III chi subunit"/>
    <property type="match status" value="1"/>
</dbReference>
<dbReference type="GO" id="GO:0032298">
    <property type="term" value="P:positive regulation of DNA-templated DNA replication initiation"/>
    <property type="evidence" value="ECO:0007669"/>
    <property type="project" value="TreeGrafter"/>
</dbReference>
<protein>
    <submittedName>
        <fullName evidence="1">DNA polymerase III subunit chi</fullName>
    </submittedName>
</protein>